<gene>
    <name evidence="1" type="ORF">RFULGI_LOCUS13414</name>
</gene>
<dbReference type="EMBL" id="CAJVPZ010035132">
    <property type="protein sequence ID" value="CAG8748374.1"/>
    <property type="molecule type" value="Genomic_DNA"/>
</dbReference>
<organism evidence="1 2">
    <name type="scientific">Racocetra fulgida</name>
    <dbReference type="NCBI Taxonomy" id="60492"/>
    <lineage>
        <taxon>Eukaryota</taxon>
        <taxon>Fungi</taxon>
        <taxon>Fungi incertae sedis</taxon>
        <taxon>Mucoromycota</taxon>
        <taxon>Glomeromycotina</taxon>
        <taxon>Glomeromycetes</taxon>
        <taxon>Diversisporales</taxon>
        <taxon>Gigasporaceae</taxon>
        <taxon>Racocetra</taxon>
    </lineage>
</organism>
<accession>A0A9N9NP95</accession>
<sequence>SKSYSTITHKQEQLLSIDYKKSTVQKNLNDELEQEIRLHQQLKLLSNLETNMLE</sequence>
<proteinExistence type="predicted"/>
<dbReference type="Proteomes" id="UP000789396">
    <property type="component" value="Unassembled WGS sequence"/>
</dbReference>
<keyword evidence="2" id="KW-1185">Reference proteome</keyword>
<feature type="non-terminal residue" evidence="1">
    <location>
        <position position="1"/>
    </location>
</feature>
<dbReference type="AlphaFoldDB" id="A0A9N9NP95"/>
<dbReference type="OrthoDB" id="2409921at2759"/>
<evidence type="ECO:0000313" key="1">
    <source>
        <dbReference type="EMBL" id="CAG8748374.1"/>
    </source>
</evidence>
<protein>
    <submittedName>
        <fullName evidence="1">4564_t:CDS:1</fullName>
    </submittedName>
</protein>
<evidence type="ECO:0000313" key="2">
    <source>
        <dbReference type="Proteomes" id="UP000789396"/>
    </source>
</evidence>
<name>A0A9N9NP95_9GLOM</name>
<comment type="caution">
    <text evidence="1">The sequence shown here is derived from an EMBL/GenBank/DDBJ whole genome shotgun (WGS) entry which is preliminary data.</text>
</comment>
<reference evidence="1" key="1">
    <citation type="submission" date="2021-06" db="EMBL/GenBank/DDBJ databases">
        <authorList>
            <person name="Kallberg Y."/>
            <person name="Tangrot J."/>
            <person name="Rosling A."/>
        </authorList>
    </citation>
    <scope>NUCLEOTIDE SEQUENCE</scope>
    <source>
        <strain evidence="1">IN212</strain>
    </source>
</reference>